<feature type="domain" description="Ice-binding protein C-terminal" evidence="2">
    <location>
        <begin position="169"/>
        <end position="190"/>
    </location>
</feature>
<dbReference type="KEGG" id="gba:J421_4792"/>
<keyword evidence="3" id="KW-0614">Plasmid</keyword>
<feature type="signal peptide" evidence="1">
    <location>
        <begin position="1"/>
        <end position="19"/>
    </location>
</feature>
<feature type="chain" id="PRO_5004795803" evidence="1">
    <location>
        <begin position="20"/>
        <end position="202"/>
    </location>
</feature>
<accession>W0RPB3</accession>
<dbReference type="NCBIfam" id="TIGR02595">
    <property type="entry name" value="PEP_CTERM"/>
    <property type="match status" value="1"/>
</dbReference>
<geneLocation type="plasmid" evidence="3 4">
    <name>1</name>
</geneLocation>
<evidence type="ECO:0000259" key="2">
    <source>
        <dbReference type="Pfam" id="PF07589"/>
    </source>
</evidence>
<dbReference type="NCBIfam" id="NF041539">
    <property type="entry name" value="choice_anch_R"/>
    <property type="match status" value="1"/>
</dbReference>
<dbReference type="PATRIC" id="fig|861299.3.peg.4843"/>
<evidence type="ECO:0000256" key="1">
    <source>
        <dbReference type="SAM" id="SignalP"/>
    </source>
</evidence>
<dbReference type="InterPro" id="IPR013424">
    <property type="entry name" value="Ice-binding_C"/>
</dbReference>
<reference evidence="3 4" key="1">
    <citation type="journal article" date="2014" name="Genome Announc.">
        <title>Genome Sequence and Methylome of Soil Bacterium Gemmatirosa kalamazoonensis KBS708T, a Member of the Rarely Cultivated Gemmatimonadetes Phylum.</title>
        <authorList>
            <person name="Debruyn J.M."/>
            <person name="Radosevich M."/>
            <person name="Wommack K.E."/>
            <person name="Polson S.W."/>
            <person name="Hauser L.J."/>
            <person name="Fawaz M.N."/>
            <person name="Korlach J."/>
            <person name="Tsai Y.C."/>
        </authorList>
    </citation>
    <scope>NUCLEOTIDE SEQUENCE [LARGE SCALE GENOMIC DNA]</scope>
    <source>
        <strain evidence="3 4">KBS708</strain>
        <plasmid evidence="4">Plasmid 1</plasmid>
    </source>
</reference>
<gene>
    <name evidence="3" type="ORF">J421_4792</name>
</gene>
<keyword evidence="4" id="KW-1185">Reference proteome</keyword>
<name>W0RPB3_9BACT</name>
<keyword evidence="1" id="KW-0732">Signal</keyword>
<dbReference type="Pfam" id="PF07589">
    <property type="entry name" value="PEP-CTERM"/>
    <property type="match status" value="1"/>
</dbReference>
<organism evidence="3 4">
    <name type="scientific">Gemmatirosa kalamazoonensis</name>
    <dbReference type="NCBI Taxonomy" id="861299"/>
    <lineage>
        <taxon>Bacteria</taxon>
        <taxon>Pseudomonadati</taxon>
        <taxon>Gemmatimonadota</taxon>
        <taxon>Gemmatimonadia</taxon>
        <taxon>Gemmatimonadales</taxon>
        <taxon>Gemmatimonadaceae</taxon>
        <taxon>Gemmatirosa</taxon>
    </lineage>
</organism>
<dbReference type="HOGENOM" id="CLU_1353011_0_0_0"/>
<dbReference type="Proteomes" id="UP000019151">
    <property type="component" value="Plasmid 1"/>
</dbReference>
<dbReference type="RefSeq" id="WP_104023236.1">
    <property type="nucleotide sequence ID" value="NZ_CP007129.1"/>
</dbReference>
<dbReference type="AlphaFoldDB" id="W0RPB3"/>
<evidence type="ECO:0000313" key="4">
    <source>
        <dbReference type="Proteomes" id="UP000019151"/>
    </source>
</evidence>
<dbReference type="EMBL" id="CP007129">
    <property type="protein sequence ID" value="AHG92327.1"/>
    <property type="molecule type" value="Genomic_DNA"/>
</dbReference>
<proteinExistence type="predicted"/>
<protein>
    <submittedName>
        <fullName evidence="3">PEP motif putative anchor domain protein</fullName>
    </submittedName>
</protein>
<evidence type="ECO:0000313" key="3">
    <source>
        <dbReference type="EMBL" id="AHG92327.1"/>
    </source>
</evidence>
<sequence length="202" mass="20616">MRVASRAVLLALLPCAAGAQVTVSVPWDGVHTFTCTAGSEFFCGQSFTTPTTYTTLQSFSLHMQTASSLSFELYALNGSDVVGPALFTQTFGPTAGIATVTFAPSGGLALTAGAPYAALVRVAAGTQIVFLDDWAAPYAGGALALGCQPTCDFSVPGQDLDLAFTASFVPEPATLGLVAIGMLAIGGAARSRGRRHGAVLFE</sequence>
<dbReference type="InParanoid" id="W0RPB3"/>